<dbReference type="GO" id="GO:0006203">
    <property type="term" value="P:dGTP catabolic process"/>
    <property type="evidence" value="ECO:0007669"/>
    <property type="project" value="TreeGrafter"/>
</dbReference>
<proteinExistence type="predicted"/>
<evidence type="ECO:0000313" key="4">
    <source>
        <dbReference type="Proteomes" id="UP000267003"/>
    </source>
</evidence>
<dbReference type="Gene3D" id="1.10.3410.10">
    <property type="entry name" value="putative deoxyguanosinetriphosphate triphosphohydrolase like domain"/>
    <property type="match status" value="1"/>
</dbReference>
<protein>
    <submittedName>
        <fullName evidence="3">DNTP triphosphohydrolase</fullName>
    </submittedName>
</protein>
<evidence type="ECO:0000313" key="3">
    <source>
        <dbReference type="EMBL" id="RKH65083.1"/>
    </source>
</evidence>
<dbReference type="Proteomes" id="UP000267003">
    <property type="component" value="Unassembled WGS sequence"/>
</dbReference>
<dbReference type="PANTHER" id="PTHR11373">
    <property type="entry name" value="DEOXYNUCLEOSIDE TRIPHOSPHATE TRIPHOSPHOHYDROLASE"/>
    <property type="match status" value="1"/>
</dbReference>
<dbReference type="EMBL" id="RAWK01000097">
    <property type="protein sequence ID" value="RKH65083.1"/>
    <property type="molecule type" value="Genomic_DNA"/>
</dbReference>
<evidence type="ECO:0000259" key="2">
    <source>
        <dbReference type="SMART" id="SM00471"/>
    </source>
</evidence>
<dbReference type="SMART" id="SM00471">
    <property type="entry name" value="HDc"/>
    <property type="match status" value="1"/>
</dbReference>
<dbReference type="GO" id="GO:0008832">
    <property type="term" value="F:dGTPase activity"/>
    <property type="evidence" value="ECO:0007669"/>
    <property type="project" value="TreeGrafter"/>
</dbReference>
<dbReference type="InterPro" id="IPR006674">
    <property type="entry name" value="HD_domain"/>
</dbReference>
<dbReference type="CDD" id="cd00077">
    <property type="entry name" value="HDc"/>
    <property type="match status" value="1"/>
</dbReference>
<dbReference type="RefSeq" id="WP_120556550.1">
    <property type="nucleotide sequence ID" value="NZ_RAWK01000097.1"/>
</dbReference>
<evidence type="ECO:0000256" key="1">
    <source>
        <dbReference type="ARBA" id="ARBA00022801"/>
    </source>
</evidence>
<dbReference type="SUPFAM" id="SSF109604">
    <property type="entry name" value="HD-domain/PDEase-like"/>
    <property type="match status" value="1"/>
</dbReference>
<dbReference type="InterPro" id="IPR003607">
    <property type="entry name" value="HD/PDEase_dom"/>
</dbReference>
<reference evidence="4" key="1">
    <citation type="submission" date="2018-09" db="EMBL/GenBank/DDBJ databases">
        <authorList>
            <person name="Livingstone P.G."/>
            <person name="Whitworth D.E."/>
        </authorList>
    </citation>
    <scope>NUCLEOTIDE SEQUENCE [LARGE SCALE GENOMIC DNA]</scope>
    <source>
        <strain evidence="4">AB050A</strain>
    </source>
</reference>
<dbReference type="Pfam" id="PF01966">
    <property type="entry name" value="HD"/>
    <property type="match status" value="1"/>
</dbReference>
<dbReference type="PANTHER" id="PTHR11373:SF32">
    <property type="entry name" value="DEOXYGUANOSINETRIPHOSPHATE TRIPHOSPHOHYDROLASE"/>
    <property type="match status" value="1"/>
</dbReference>
<comment type="caution">
    <text evidence="3">The sequence shown here is derived from an EMBL/GenBank/DDBJ whole genome shotgun (WGS) entry which is preliminary data.</text>
</comment>
<dbReference type="InterPro" id="IPR027432">
    <property type="entry name" value="dGTP_triphosphohydrolase_C"/>
</dbReference>
<keyword evidence="1 3" id="KW-0378">Hydrolase</keyword>
<sequence>MALDWKTLLCETRIREAEGGRASTPLEEDGRSHFDRDHDRTVFSTPFRRLQDKTQVFPLEPNDAVRTRLTHSMEVSTLARGLARGAARWMLRERHLESNQQAMDIEAIATTCGLLHDLGNPPFGHAGEEAISSWFKKNFGEKGQGLYPGAEMASARGGQLRNDFLLFEGNAQTLRIVSRLQLLADSYGLNLTVGTLSASMKYTAASDETSDHGPADKKKPGYFASEQDKVDLIRSLTGTGTARNPIAYLVEACDDMVYATVDIEDGVKKGLVSWEEVEAFLKEHDSSGMAETVLKSVHRYIDGSDTPLEGRARDEALAQHFRTVAIGDAKREILKAFQEHYERLMQGEVLAQGDLIGSSGAARLIKVCKRFGGERVYNAPETLRLETLGRRVIHGLMDIFWEGARECPLPMDPDIDARKNFNRRPEGKVYNLLSRNYRTAFESACRRSSLPPRYHRFQLVTDYVCGMTDTFACSLHEQLTHG</sequence>
<dbReference type="Gene3D" id="1.10.3550.10">
    <property type="entry name" value="eoxyguanosinetriphosphate triphosphohydrolase domain-like"/>
    <property type="match status" value="1"/>
</dbReference>
<dbReference type="AlphaFoldDB" id="A0A3A8Q8S6"/>
<dbReference type="InterPro" id="IPR050135">
    <property type="entry name" value="dGTPase-like"/>
</dbReference>
<feature type="domain" description="HD/PDEase" evidence="2">
    <location>
        <begin position="64"/>
        <end position="268"/>
    </location>
</feature>
<dbReference type="OrthoDB" id="9803619at2"/>
<organism evidence="3 4">
    <name type="scientific">Corallococcus aberystwythensis</name>
    <dbReference type="NCBI Taxonomy" id="2316722"/>
    <lineage>
        <taxon>Bacteria</taxon>
        <taxon>Pseudomonadati</taxon>
        <taxon>Myxococcota</taxon>
        <taxon>Myxococcia</taxon>
        <taxon>Myxococcales</taxon>
        <taxon>Cystobacterineae</taxon>
        <taxon>Myxococcaceae</taxon>
        <taxon>Corallococcus</taxon>
    </lineage>
</organism>
<accession>A0A3A8Q8S6</accession>
<dbReference type="InterPro" id="IPR006261">
    <property type="entry name" value="dGTPase"/>
</dbReference>
<keyword evidence="4" id="KW-1185">Reference proteome</keyword>
<dbReference type="Gene3D" id="1.10.3210.10">
    <property type="entry name" value="Hypothetical protein af1432"/>
    <property type="match status" value="1"/>
</dbReference>
<name>A0A3A8Q8S6_9BACT</name>
<dbReference type="NCBIfam" id="TIGR01353">
    <property type="entry name" value="dGTP_triPase"/>
    <property type="match status" value="1"/>
</dbReference>
<dbReference type="InterPro" id="IPR023293">
    <property type="entry name" value="dGTP_triP_hydro_central_sf"/>
</dbReference>
<gene>
    <name evidence="3" type="primary">dgt</name>
    <name evidence="3" type="ORF">D7W81_17560</name>
</gene>